<keyword evidence="2" id="KW-1185">Reference proteome</keyword>
<dbReference type="Gene3D" id="1.10.760.10">
    <property type="entry name" value="Cytochrome c-like domain"/>
    <property type="match status" value="1"/>
</dbReference>
<proteinExistence type="predicted"/>
<comment type="caution">
    <text evidence="1">The sequence shown here is derived from an EMBL/GenBank/DDBJ whole genome shotgun (WGS) entry which is preliminary data.</text>
</comment>
<evidence type="ECO:0000313" key="1">
    <source>
        <dbReference type="EMBL" id="PZW50799.1"/>
    </source>
</evidence>
<name>A0A2W7ITL2_9PROT</name>
<evidence type="ECO:0008006" key="3">
    <source>
        <dbReference type="Google" id="ProtNLM"/>
    </source>
</evidence>
<accession>A0A2W7ITL2</accession>
<dbReference type="InterPro" id="IPR036909">
    <property type="entry name" value="Cyt_c-like_dom_sf"/>
</dbReference>
<evidence type="ECO:0000313" key="2">
    <source>
        <dbReference type="Proteomes" id="UP000249688"/>
    </source>
</evidence>
<protein>
    <recommendedName>
        <fullName evidence="3">Cytochrome c domain-containing protein</fullName>
    </recommendedName>
</protein>
<dbReference type="GO" id="GO:0009055">
    <property type="term" value="F:electron transfer activity"/>
    <property type="evidence" value="ECO:0007669"/>
    <property type="project" value="InterPro"/>
</dbReference>
<sequence length="173" mass="18118">MLAGLLVLATLTLFGQKAGYWGRPPPPSPVVAARPAPAVVAAPPAPAVVAAPAPLPAPVPALAPVQLPAPAPAPAPTEAPTEAPVQVMEPIDILPDDAGREDTFAICTACHNTALIRRSAFSQERWDEVLDWMVEKQGMPVLEAETRASILGYLARNFAPRASPRGRNPFATD</sequence>
<dbReference type="EMBL" id="QKYU01000001">
    <property type="protein sequence ID" value="PZW50799.1"/>
    <property type="molecule type" value="Genomic_DNA"/>
</dbReference>
<organism evidence="1 2">
    <name type="scientific">Humitalea rosea</name>
    <dbReference type="NCBI Taxonomy" id="990373"/>
    <lineage>
        <taxon>Bacteria</taxon>
        <taxon>Pseudomonadati</taxon>
        <taxon>Pseudomonadota</taxon>
        <taxon>Alphaproteobacteria</taxon>
        <taxon>Acetobacterales</taxon>
        <taxon>Roseomonadaceae</taxon>
        <taxon>Humitalea</taxon>
    </lineage>
</organism>
<dbReference type="GO" id="GO:0020037">
    <property type="term" value="F:heme binding"/>
    <property type="evidence" value="ECO:0007669"/>
    <property type="project" value="InterPro"/>
</dbReference>
<dbReference type="AlphaFoldDB" id="A0A2W7ITL2"/>
<gene>
    <name evidence="1" type="ORF">C8P66_10112</name>
</gene>
<reference evidence="1 2" key="1">
    <citation type="submission" date="2018-06" db="EMBL/GenBank/DDBJ databases">
        <title>Genomic Encyclopedia of Archaeal and Bacterial Type Strains, Phase II (KMG-II): from individual species to whole genera.</title>
        <authorList>
            <person name="Goeker M."/>
        </authorList>
    </citation>
    <scope>NUCLEOTIDE SEQUENCE [LARGE SCALE GENOMIC DNA]</scope>
    <source>
        <strain evidence="1 2">DSM 24525</strain>
    </source>
</reference>
<dbReference type="SUPFAM" id="SSF46626">
    <property type="entry name" value="Cytochrome c"/>
    <property type="match status" value="1"/>
</dbReference>
<dbReference type="Proteomes" id="UP000249688">
    <property type="component" value="Unassembled WGS sequence"/>
</dbReference>